<evidence type="ECO:0000313" key="2">
    <source>
        <dbReference type="Proteomes" id="UP001595961"/>
    </source>
</evidence>
<reference evidence="2" key="1">
    <citation type="journal article" date="2019" name="Int. J. Syst. Evol. Microbiol.">
        <title>The Global Catalogue of Microorganisms (GCM) 10K type strain sequencing project: providing services to taxonomists for standard genome sequencing and annotation.</title>
        <authorList>
            <consortium name="The Broad Institute Genomics Platform"/>
            <consortium name="The Broad Institute Genome Sequencing Center for Infectious Disease"/>
            <person name="Wu L."/>
            <person name="Ma J."/>
        </authorList>
    </citation>
    <scope>NUCLEOTIDE SEQUENCE [LARGE SCALE GENOMIC DNA]</scope>
    <source>
        <strain evidence="2">CCM 4481</strain>
    </source>
</reference>
<sequence length="73" mass="8095">MDAKQTLVLQSTVTCPFCGHHAIEQMPTNSCLFFYDCLACGEWLRPKEGDCCVFCSYGTVPCPPKQQEGSCCH</sequence>
<dbReference type="RefSeq" id="WP_266149220.1">
    <property type="nucleotide sequence ID" value="NZ_CP064028.1"/>
</dbReference>
<gene>
    <name evidence="1" type="ORF">ACFO5W_11465</name>
</gene>
<accession>A0ABV9C2L9</accession>
<protein>
    <submittedName>
        <fullName evidence="1">GDCCVxC domain-containing (Seleno)protein</fullName>
    </submittedName>
</protein>
<evidence type="ECO:0000313" key="1">
    <source>
        <dbReference type="EMBL" id="MFC4527251.1"/>
    </source>
</evidence>
<dbReference type="Proteomes" id="UP001595961">
    <property type="component" value="Unassembled WGS sequence"/>
</dbReference>
<dbReference type="EMBL" id="JBHSGA010000017">
    <property type="protein sequence ID" value="MFC4527251.1"/>
    <property type="molecule type" value="Genomic_DNA"/>
</dbReference>
<dbReference type="NCBIfam" id="NF041374">
    <property type="entry name" value="GDCCVxC"/>
    <property type="match status" value="1"/>
</dbReference>
<name>A0ABV9C2L9_9GAMM</name>
<keyword evidence="2" id="KW-1185">Reference proteome</keyword>
<organism evidence="1 2">
    <name type="scientific">Dyella halodurans</name>
    <dbReference type="NCBI Taxonomy" id="1920171"/>
    <lineage>
        <taxon>Bacteria</taxon>
        <taxon>Pseudomonadati</taxon>
        <taxon>Pseudomonadota</taxon>
        <taxon>Gammaproteobacteria</taxon>
        <taxon>Lysobacterales</taxon>
        <taxon>Rhodanobacteraceae</taxon>
        <taxon>Dyella</taxon>
    </lineage>
</organism>
<dbReference type="InterPro" id="IPR047677">
    <property type="entry name" value="GDCCVxC"/>
</dbReference>
<comment type="caution">
    <text evidence="1">The sequence shown here is derived from an EMBL/GenBank/DDBJ whole genome shotgun (WGS) entry which is preliminary data.</text>
</comment>
<proteinExistence type="predicted"/>